<dbReference type="Pfam" id="PF00015">
    <property type="entry name" value="MCPsignal"/>
    <property type="match status" value="1"/>
</dbReference>
<evidence type="ECO:0000256" key="2">
    <source>
        <dbReference type="ARBA" id="ARBA00022475"/>
    </source>
</evidence>
<dbReference type="GO" id="GO:0006935">
    <property type="term" value="P:chemotaxis"/>
    <property type="evidence" value="ECO:0007669"/>
    <property type="project" value="InterPro"/>
</dbReference>
<dbReference type="SUPFAM" id="SSF58104">
    <property type="entry name" value="Methyl-accepting chemotaxis protein (MCP) signaling domain"/>
    <property type="match status" value="1"/>
</dbReference>
<dbReference type="EMBL" id="JAPDHZ010000008">
    <property type="protein sequence ID" value="MDG0794862.1"/>
    <property type="molecule type" value="Genomic_DNA"/>
</dbReference>
<dbReference type="InterPro" id="IPR003660">
    <property type="entry name" value="HAMP_dom"/>
</dbReference>
<dbReference type="Proteomes" id="UP001153387">
    <property type="component" value="Unassembled WGS sequence"/>
</dbReference>
<keyword evidence="2" id="KW-1003">Cell membrane</keyword>
<feature type="transmembrane region" description="Helical" evidence="7">
    <location>
        <begin position="197"/>
        <end position="217"/>
    </location>
</feature>
<comment type="caution">
    <text evidence="10">The sequence shown here is derived from an EMBL/GenBank/DDBJ whole genome shotgun (WGS) entry which is preliminary data.</text>
</comment>
<dbReference type="SUPFAM" id="SSF103190">
    <property type="entry name" value="Sensory domain-like"/>
    <property type="match status" value="1"/>
</dbReference>
<evidence type="ECO:0000313" key="10">
    <source>
        <dbReference type="EMBL" id="MDG0794862.1"/>
    </source>
</evidence>
<evidence type="ECO:0000256" key="1">
    <source>
        <dbReference type="ARBA" id="ARBA00004236"/>
    </source>
</evidence>
<dbReference type="PROSITE" id="PS50111">
    <property type="entry name" value="CHEMOTAXIS_TRANSDUC_2"/>
    <property type="match status" value="1"/>
</dbReference>
<sequence>MFRFRSRLVFKLSVMILTILVILSSALIYLQIRNTKQASEEAIGSIGMHIAEAYAGQFDIASYENFTKDAQENELYWRLREVLNRYRLEIGALYVYTVRIDDLGQPIILIDGQPKNEETASPIGEVTDMPKAAIADVLAGKTAKTSIIHNPEYGDYLSSFAPLRDASGKVIGALGIDTDVAVSNTIYRDVLGKSMTAFILMGALTLLVFLLIAWFMARALRPLGTIVKGAEAMAGGDLAEAQRQLGARRVRSKDEIGQAYGAMKRMTERLGVTLGGVVQDVTATTADLVRSTDQFGAEAQRMVALNVDMEQSIGQLADGAAHQRTGAEESAKSMEEISLAIQRVAEASSSVAAASANALATAEHGRSSIRWLKEQVGSMSTVAEQTTSSVQVLNAYMQEIKPVLQSIVSNADRTKILALNASIEAVRAGEHGAGFGVVAGEIRKLAEAAAVSATQVTSLLEQIRGESAQIGERMAEEAQEMAKGAELSGEVASLFDDTVDRFVFVNGHIQEISAAAEQVLAGSEEVAASVEQMSQISAVSADSTISIQRMSADQLEAARRIADTTAQLKKRGAVLEEAVAKFKL</sequence>
<proteinExistence type="inferred from homology"/>
<evidence type="ECO:0000256" key="4">
    <source>
        <dbReference type="ARBA" id="ARBA00023224"/>
    </source>
</evidence>
<dbReference type="Gene3D" id="6.10.340.10">
    <property type="match status" value="1"/>
</dbReference>
<gene>
    <name evidence="10" type="ORF">OMP38_31575</name>
</gene>
<dbReference type="GO" id="GO:0007165">
    <property type="term" value="P:signal transduction"/>
    <property type="evidence" value="ECO:0007669"/>
    <property type="project" value="UniProtKB-KW"/>
</dbReference>
<evidence type="ECO:0000256" key="3">
    <source>
        <dbReference type="ARBA" id="ARBA00023136"/>
    </source>
</evidence>
<evidence type="ECO:0000256" key="5">
    <source>
        <dbReference type="ARBA" id="ARBA00029447"/>
    </source>
</evidence>
<dbReference type="GO" id="GO:0005886">
    <property type="term" value="C:plasma membrane"/>
    <property type="evidence" value="ECO:0007669"/>
    <property type="project" value="UniProtKB-SubCell"/>
</dbReference>
<comment type="similarity">
    <text evidence="5">Belongs to the methyl-accepting chemotaxis (MCP) protein family.</text>
</comment>
<keyword evidence="11" id="KW-1185">Reference proteome</keyword>
<accession>A0A9X4KMA0</accession>
<keyword evidence="4 6" id="KW-0807">Transducer</keyword>
<keyword evidence="7" id="KW-1133">Transmembrane helix</keyword>
<dbReference type="InterPro" id="IPR004090">
    <property type="entry name" value="Chemotax_Me-accpt_rcpt"/>
</dbReference>
<name>A0A9X4KMA0_9BACL</name>
<feature type="transmembrane region" description="Helical" evidence="7">
    <location>
        <begin position="12"/>
        <end position="30"/>
    </location>
</feature>
<organism evidence="10 11">
    <name type="scientific">Cohnella ginsengisoli</name>
    <dbReference type="NCBI Taxonomy" id="425004"/>
    <lineage>
        <taxon>Bacteria</taxon>
        <taxon>Bacillati</taxon>
        <taxon>Bacillota</taxon>
        <taxon>Bacilli</taxon>
        <taxon>Bacillales</taxon>
        <taxon>Paenibacillaceae</taxon>
        <taxon>Cohnella</taxon>
    </lineage>
</organism>
<comment type="subcellular location">
    <subcellularLocation>
        <location evidence="1">Cell membrane</location>
    </subcellularLocation>
</comment>
<dbReference type="Pfam" id="PF00672">
    <property type="entry name" value="HAMP"/>
    <property type="match status" value="1"/>
</dbReference>
<protein>
    <submittedName>
        <fullName evidence="10">Methyl-accepting chemotaxis protein</fullName>
    </submittedName>
</protein>
<keyword evidence="7" id="KW-0812">Transmembrane</keyword>
<reference evidence="10 11" key="1">
    <citation type="submission" date="2022-10" db="EMBL/GenBank/DDBJ databases">
        <title>Comparative genomic analysis of Cohnella hashimotonis sp. nov., isolated from the International Space Station.</title>
        <authorList>
            <person name="Simpson A."/>
            <person name="Venkateswaran K."/>
        </authorList>
    </citation>
    <scope>NUCLEOTIDE SEQUENCE [LARGE SCALE GENOMIC DNA]</scope>
    <source>
        <strain evidence="10 11">DSM 18997</strain>
    </source>
</reference>
<evidence type="ECO:0000256" key="7">
    <source>
        <dbReference type="SAM" id="Phobius"/>
    </source>
</evidence>
<dbReference type="PRINTS" id="PR00260">
    <property type="entry name" value="CHEMTRNSDUCR"/>
</dbReference>
<dbReference type="GO" id="GO:0004888">
    <property type="term" value="F:transmembrane signaling receptor activity"/>
    <property type="evidence" value="ECO:0007669"/>
    <property type="project" value="InterPro"/>
</dbReference>
<evidence type="ECO:0000313" key="11">
    <source>
        <dbReference type="Proteomes" id="UP001153387"/>
    </source>
</evidence>
<evidence type="ECO:0000259" key="9">
    <source>
        <dbReference type="PROSITE" id="PS50885"/>
    </source>
</evidence>
<dbReference type="PANTHER" id="PTHR32089">
    <property type="entry name" value="METHYL-ACCEPTING CHEMOTAXIS PROTEIN MCPB"/>
    <property type="match status" value="1"/>
</dbReference>
<evidence type="ECO:0000256" key="6">
    <source>
        <dbReference type="PROSITE-ProRule" id="PRU00284"/>
    </source>
</evidence>
<dbReference type="CDD" id="cd06225">
    <property type="entry name" value="HAMP"/>
    <property type="match status" value="1"/>
</dbReference>
<dbReference type="Gene3D" id="1.10.287.950">
    <property type="entry name" value="Methyl-accepting chemotaxis protein"/>
    <property type="match status" value="1"/>
</dbReference>
<dbReference type="InterPro" id="IPR004089">
    <property type="entry name" value="MCPsignal_dom"/>
</dbReference>
<keyword evidence="3 7" id="KW-0472">Membrane</keyword>
<feature type="domain" description="HAMP" evidence="9">
    <location>
        <begin position="217"/>
        <end position="275"/>
    </location>
</feature>
<evidence type="ECO:0000259" key="8">
    <source>
        <dbReference type="PROSITE" id="PS50111"/>
    </source>
</evidence>
<dbReference type="AlphaFoldDB" id="A0A9X4KMA0"/>
<dbReference type="SMART" id="SM00283">
    <property type="entry name" value="MA"/>
    <property type="match status" value="1"/>
</dbReference>
<dbReference type="PROSITE" id="PS50885">
    <property type="entry name" value="HAMP"/>
    <property type="match status" value="1"/>
</dbReference>
<dbReference type="InterPro" id="IPR029151">
    <property type="entry name" value="Sensor-like_sf"/>
</dbReference>
<feature type="domain" description="Methyl-accepting transducer" evidence="8">
    <location>
        <begin position="298"/>
        <end position="534"/>
    </location>
</feature>
<dbReference type="SMART" id="SM00304">
    <property type="entry name" value="HAMP"/>
    <property type="match status" value="1"/>
</dbReference>
<dbReference type="PANTHER" id="PTHR32089:SF112">
    <property type="entry name" value="LYSOZYME-LIKE PROTEIN-RELATED"/>
    <property type="match status" value="1"/>
</dbReference>
<dbReference type="RefSeq" id="WP_277568583.1">
    <property type="nucleotide sequence ID" value="NZ_JAPDHZ010000008.1"/>
</dbReference>